<dbReference type="GO" id="GO:0005524">
    <property type="term" value="F:ATP binding"/>
    <property type="evidence" value="ECO:0007669"/>
    <property type="project" value="UniProtKB-KW"/>
</dbReference>
<dbReference type="InterPro" id="IPR041471">
    <property type="entry name" value="UvrB_inter"/>
</dbReference>
<feature type="non-terminal residue" evidence="4">
    <location>
        <position position="50"/>
    </location>
</feature>
<comment type="caution">
    <text evidence="4">The sequence shown here is derived from an EMBL/GenBank/DDBJ whole genome shotgun (WGS) entry which is preliminary data.</text>
</comment>
<sequence>MEIVEKKGEFSSRGGIVDFFPVTSENPLRLELFGDQIESIRYFNLNTQRS</sequence>
<dbReference type="EMBL" id="BART01020723">
    <property type="protein sequence ID" value="GAH05254.1"/>
    <property type="molecule type" value="Genomic_DNA"/>
</dbReference>
<feature type="domain" description="UvrB interaction" evidence="3">
    <location>
        <begin position="2"/>
        <end position="50"/>
    </location>
</feature>
<dbReference type="InterPro" id="IPR027417">
    <property type="entry name" value="P-loop_NTPase"/>
</dbReference>
<accession>X1DJQ4</accession>
<dbReference type="PANTHER" id="PTHR24029">
    <property type="entry name" value="UVRABC SYSTEM PROTEIN B"/>
    <property type="match status" value="1"/>
</dbReference>
<proteinExistence type="predicted"/>
<dbReference type="PANTHER" id="PTHR24029:SF1">
    <property type="entry name" value="TRANSCRIPTION-REPAIR-COUPLING FACTOR"/>
    <property type="match status" value="1"/>
</dbReference>
<evidence type="ECO:0000259" key="3">
    <source>
        <dbReference type="Pfam" id="PF17757"/>
    </source>
</evidence>
<dbReference type="Pfam" id="PF17757">
    <property type="entry name" value="UvrB_inter"/>
    <property type="match status" value="1"/>
</dbReference>
<protein>
    <recommendedName>
        <fullName evidence="3">UvrB interaction domain-containing protein</fullName>
    </recommendedName>
</protein>
<dbReference type="GO" id="GO:0006289">
    <property type="term" value="P:nucleotide-excision repair"/>
    <property type="evidence" value="ECO:0007669"/>
    <property type="project" value="InterPro"/>
</dbReference>
<evidence type="ECO:0000313" key="4">
    <source>
        <dbReference type="EMBL" id="GAH05254.1"/>
    </source>
</evidence>
<dbReference type="Gene3D" id="3.30.2060.10">
    <property type="entry name" value="Penicillin-binding protein 1b domain"/>
    <property type="match status" value="1"/>
</dbReference>
<gene>
    <name evidence="4" type="ORF">S01H4_38430</name>
</gene>
<dbReference type="AlphaFoldDB" id="X1DJQ4"/>
<evidence type="ECO:0000256" key="1">
    <source>
        <dbReference type="ARBA" id="ARBA00022741"/>
    </source>
</evidence>
<keyword evidence="2" id="KW-0067">ATP-binding</keyword>
<organism evidence="4">
    <name type="scientific">marine sediment metagenome</name>
    <dbReference type="NCBI Taxonomy" id="412755"/>
    <lineage>
        <taxon>unclassified sequences</taxon>
        <taxon>metagenomes</taxon>
        <taxon>ecological metagenomes</taxon>
    </lineage>
</organism>
<name>X1DJQ4_9ZZZZ</name>
<dbReference type="GO" id="GO:0003677">
    <property type="term" value="F:DNA binding"/>
    <property type="evidence" value="ECO:0007669"/>
    <property type="project" value="InterPro"/>
</dbReference>
<evidence type="ECO:0000256" key="2">
    <source>
        <dbReference type="ARBA" id="ARBA00022840"/>
    </source>
</evidence>
<dbReference type="InterPro" id="IPR004807">
    <property type="entry name" value="UvrB"/>
</dbReference>
<dbReference type="GO" id="GO:0009380">
    <property type="term" value="C:excinuclease repair complex"/>
    <property type="evidence" value="ECO:0007669"/>
    <property type="project" value="InterPro"/>
</dbReference>
<keyword evidence="1" id="KW-0547">Nucleotide-binding</keyword>
<dbReference type="SUPFAM" id="SSF52540">
    <property type="entry name" value="P-loop containing nucleoside triphosphate hydrolases"/>
    <property type="match status" value="1"/>
</dbReference>
<reference evidence="4" key="1">
    <citation type="journal article" date="2014" name="Front. Microbiol.">
        <title>High frequency of phylogenetically diverse reductive dehalogenase-homologous genes in deep subseafloor sedimentary metagenomes.</title>
        <authorList>
            <person name="Kawai M."/>
            <person name="Futagami T."/>
            <person name="Toyoda A."/>
            <person name="Takaki Y."/>
            <person name="Nishi S."/>
            <person name="Hori S."/>
            <person name="Arai W."/>
            <person name="Tsubouchi T."/>
            <person name="Morono Y."/>
            <person name="Uchiyama I."/>
            <person name="Ito T."/>
            <person name="Fujiyama A."/>
            <person name="Inagaki F."/>
            <person name="Takami H."/>
        </authorList>
    </citation>
    <scope>NUCLEOTIDE SEQUENCE</scope>
    <source>
        <strain evidence="4">Expedition CK06-06</strain>
    </source>
</reference>
<dbReference type="GO" id="GO:0016887">
    <property type="term" value="F:ATP hydrolysis activity"/>
    <property type="evidence" value="ECO:0007669"/>
    <property type="project" value="InterPro"/>
</dbReference>